<organism evidence="2">
    <name type="scientific">hydrothermal vent metagenome</name>
    <dbReference type="NCBI Taxonomy" id="652676"/>
    <lineage>
        <taxon>unclassified sequences</taxon>
        <taxon>metagenomes</taxon>
        <taxon>ecological metagenomes</taxon>
    </lineage>
</organism>
<evidence type="ECO:0000256" key="1">
    <source>
        <dbReference type="ARBA" id="ARBA00022679"/>
    </source>
</evidence>
<accession>A0A160TRY9</accession>
<protein>
    <submittedName>
        <fullName evidence="2">CAIB/BAIF family protein</fullName>
    </submittedName>
</protein>
<sequence length="405" mass="43702">MADSSEFQPLTGVRIVDLSTVLAGPYATYQLALLGAEVIKIESPDLGDWARRGGADTELDNASMGLAFLTQNANKQSITLDLKQREALEIAGKLIERADVFVENFRPGTAARLKLDVDSVRALNPDIVYCSISAYGQDGPISNRPAYDHVVQGMSGIMSTTGTLESGPTKVGAPYVDYATGLNAAFSILSALYESKTTGRGVTIDVAMLDTSMMLMSSLVTSHLSSGWTPEPSGNAAWSNSPSSGAFETPDGMLMIAANTEAQFQHLCQALGRDDILLDERWVQPEVRMIHSEALRNVIAAELQSNTALVWESIFEQWNVPASRVRTLPEVVAEPQFAQRGQWPEMDLESPTRTVRLPAVGFKVDGQVIGPTQAPPQLGQDTNAVLESLGYGLEEISTLRDRGVV</sequence>
<dbReference type="Gene3D" id="3.40.50.10540">
    <property type="entry name" value="Crotonobetainyl-coa:carnitine coa-transferase, domain 1"/>
    <property type="match status" value="1"/>
</dbReference>
<name>A0A160TRY9_9ZZZZ</name>
<dbReference type="PANTHER" id="PTHR48207">
    <property type="entry name" value="SUCCINATE--HYDROXYMETHYLGLUTARATE COA-TRANSFERASE"/>
    <property type="match status" value="1"/>
</dbReference>
<dbReference type="InterPro" id="IPR044855">
    <property type="entry name" value="CoA-Trfase_III_dom3_sf"/>
</dbReference>
<dbReference type="PANTHER" id="PTHR48207:SF3">
    <property type="entry name" value="SUCCINATE--HYDROXYMETHYLGLUTARATE COA-TRANSFERASE"/>
    <property type="match status" value="1"/>
</dbReference>
<dbReference type="GO" id="GO:0008410">
    <property type="term" value="F:CoA-transferase activity"/>
    <property type="evidence" value="ECO:0007669"/>
    <property type="project" value="TreeGrafter"/>
</dbReference>
<dbReference type="InterPro" id="IPR050483">
    <property type="entry name" value="CoA-transferase_III_domain"/>
</dbReference>
<proteinExistence type="predicted"/>
<evidence type="ECO:0000313" key="2">
    <source>
        <dbReference type="EMBL" id="CUS50763.1"/>
    </source>
</evidence>
<dbReference type="AlphaFoldDB" id="A0A160TRY9"/>
<gene>
    <name evidence="2" type="ORF">MGWOODY_XGa2826</name>
</gene>
<dbReference type="InterPro" id="IPR003673">
    <property type="entry name" value="CoA-Trfase_fam_III"/>
</dbReference>
<dbReference type="Pfam" id="PF02515">
    <property type="entry name" value="CoA_transf_3"/>
    <property type="match status" value="1"/>
</dbReference>
<dbReference type="EMBL" id="CZRL01000038">
    <property type="protein sequence ID" value="CUS50763.1"/>
    <property type="molecule type" value="Genomic_DNA"/>
</dbReference>
<dbReference type="SUPFAM" id="SSF89796">
    <property type="entry name" value="CoA-transferase family III (CaiB/BaiF)"/>
    <property type="match status" value="1"/>
</dbReference>
<dbReference type="InterPro" id="IPR023606">
    <property type="entry name" value="CoA-Trfase_III_dom_1_sf"/>
</dbReference>
<dbReference type="Gene3D" id="3.30.1540.10">
    <property type="entry name" value="formyl-coa transferase, domain 3"/>
    <property type="match status" value="1"/>
</dbReference>
<keyword evidence="1" id="KW-0808">Transferase</keyword>
<reference evidence="2" key="1">
    <citation type="submission" date="2015-10" db="EMBL/GenBank/DDBJ databases">
        <authorList>
            <person name="Gilbert D.G."/>
        </authorList>
    </citation>
    <scope>NUCLEOTIDE SEQUENCE</scope>
</reference>